<dbReference type="OrthoDB" id="40118at2759"/>
<dbReference type="Pfam" id="PF13855">
    <property type="entry name" value="LRR_8"/>
    <property type="match status" value="1"/>
</dbReference>
<evidence type="ECO:0000256" key="10">
    <source>
        <dbReference type="ARBA" id="ARBA00047899"/>
    </source>
</evidence>
<dbReference type="GO" id="GO:0009966">
    <property type="term" value="P:regulation of signal transduction"/>
    <property type="evidence" value="ECO:0007669"/>
    <property type="project" value="UniProtKB-ARBA"/>
</dbReference>
<dbReference type="InterPro" id="IPR000719">
    <property type="entry name" value="Prot_kinase_dom"/>
</dbReference>
<evidence type="ECO:0000256" key="5">
    <source>
        <dbReference type="ARBA" id="ARBA00022679"/>
    </source>
</evidence>
<organism evidence="15">
    <name type="scientific">Amphimedon queenslandica</name>
    <name type="common">Sponge</name>
    <dbReference type="NCBI Taxonomy" id="400682"/>
    <lineage>
        <taxon>Eukaryota</taxon>
        <taxon>Metazoa</taxon>
        <taxon>Porifera</taxon>
        <taxon>Demospongiae</taxon>
        <taxon>Heteroscleromorpha</taxon>
        <taxon>Haplosclerida</taxon>
        <taxon>Niphatidae</taxon>
        <taxon>Amphimedon</taxon>
    </lineage>
</organism>
<dbReference type="InterPro" id="IPR032171">
    <property type="entry name" value="COR-A"/>
</dbReference>
<dbReference type="SUPFAM" id="SSF52540">
    <property type="entry name" value="P-loop containing nucleoside triphosphate hydrolases"/>
    <property type="match status" value="1"/>
</dbReference>
<feature type="region of interest" description="Disordered" evidence="12">
    <location>
        <begin position="1767"/>
        <end position="1798"/>
    </location>
</feature>
<evidence type="ECO:0000256" key="11">
    <source>
        <dbReference type="ARBA" id="ARBA00048679"/>
    </source>
</evidence>
<comment type="similarity">
    <text evidence="1">Belongs to the protein kinase superfamily. TKL Ser/Thr protein kinase family. ROCO subfamily.</text>
</comment>
<dbReference type="InterPro" id="IPR001611">
    <property type="entry name" value="Leu-rich_rpt"/>
</dbReference>
<evidence type="ECO:0000259" key="13">
    <source>
        <dbReference type="PROSITE" id="PS50011"/>
    </source>
</evidence>
<reference evidence="15" key="1">
    <citation type="submission" date="2017-05" db="UniProtKB">
        <authorList>
            <consortium name="EnsemblMetazoa"/>
        </authorList>
    </citation>
    <scope>IDENTIFICATION</scope>
</reference>
<feature type="domain" description="Protein kinase" evidence="13">
    <location>
        <begin position="1422"/>
        <end position="1724"/>
    </location>
</feature>
<evidence type="ECO:0000256" key="6">
    <source>
        <dbReference type="ARBA" id="ARBA00022737"/>
    </source>
</evidence>
<comment type="catalytic activity">
    <reaction evidence="10">
        <text>L-threonyl-[protein] + ATP = O-phospho-L-threonyl-[protein] + ADP + H(+)</text>
        <dbReference type="Rhea" id="RHEA:46608"/>
        <dbReference type="Rhea" id="RHEA-COMP:11060"/>
        <dbReference type="Rhea" id="RHEA-COMP:11605"/>
        <dbReference type="ChEBI" id="CHEBI:15378"/>
        <dbReference type="ChEBI" id="CHEBI:30013"/>
        <dbReference type="ChEBI" id="CHEBI:30616"/>
        <dbReference type="ChEBI" id="CHEBI:61977"/>
        <dbReference type="ChEBI" id="CHEBI:456216"/>
        <dbReference type="EC" id="2.7.11.1"/>
    </reaction>
</comment>
<dbReference type="PANTHER" id="PTHR24366:SF134">
    <property type="entry name" value="CHONDROADHERIN LIKE"/>
    <property type="match status" value="1"/>
</dbReference>
<dbReference type="InterPro" id="IPR003591">
    <property type="entry name" value="Leu-rich_rpt_typical-subtyp"/>
</dbReference>
<keyword evidence="6" id="KW-0677">Repeat</keyword>
<dbReference type="Gene3D" id="3.30.200.20">
    <property type="entry name" value="Phosphorylase Kinase, domain 1"/>
    <property type="match status" value="1"/>
</dbReference>
<feature type="compositionally biased region" description="Low complexity" evidence="12">
    <location>
        <begin position="1785"/>
        <end position="1798"/>
    </location>
</feature>
<dbReference type="InterPro" id="IPR027417">
    <property type="entry name" value="P-loop_NTPase"/>
</dbReference>
<evidence type="ECO:0000256" key="12">
    <source>
        <dbReference type="SAM" id="MobiDB-lite"/>
    </source>
</evidence>
<dbReference type="PROSITE" id="PS50011">
    <property type="entry name" value="PROTEIN_KINASE_DOM"/>
    <property type="match status" value="1"/>
</dbReference>
<accession>A0A1X7TRD1</accession>
<evidence type="ECO:0000259" key="14">
    <source>
        <dbReference type="PROSITE" id="PS51424"/>
    </source>
</evidence>
<dbReference type="GO" id="GO:0004674">
    <property type="term" value="F:protein serine/threonine kinase activity"/>
    <property type="evidence" value="ECO:0007669"/>
    <property type="project" value="UniProtKB-KW"/>
</dbReference>
<dbReference type="InterPro" id="IPR032675">
    <property type="entry name" value="LRR_dom_sf"/>
</dbReference>
<dbReference type="eggNOG" id="KOG0192">
    <property type="taxonomic scope" value="Eukaryota"/>
</dbReference>
<evidence type="ECO:0000256" key="8">
    <source>
        <dbReference type="ARBA" id="ARBA00022777"/>
    </source>
</evidence>
<dbReference type="Gene3D" id="3.40.50.300">
    <property type="entry name" value="P-loop containing nucleotide triphosphate hydrolases"/>
    <property type="match status" value="1"/>
</dbReference>
<keyword evidence="9" id="KW-0067">ATP-binding</keyword>
<keyword evidence="3" id="KW-0723">Serine/threonine-protein kinase</keyword>
<evidence type="ECO:0000256" key="2">
    <source>
        <dbReference type="ARBA" id="ARBA00012513"/>
    </source>
</evidence>
<comment type="catalytic activity">
    <reaction evidence="11">
        <text>L-seryl-[protein] + ATP = O-phospho-L-seryl-[protein] + ADP + H(+)</text>
        <dbReference type="Rhea" id="RHEA:17989"/>
        <dbReference type="Rhea" id="RHEA-COMP:9863"/>
        <dbReference type="Rhea" id="RHEA-COMP:11604"/>
        <dbReference type="ChEBI" id="CHEBI:15378"/>
        <dbReference type="ChEBI" id="CHEBI:29999"/>
        <dbReference type="ChEBI" id="CHEBI:30616"/>
        <dbReference type="ChEBI" id="CHEBI:83421"/>
        <dbReference type="ChEBI" id="CHEBI:456216"/>
        <dbReference type="EC" id="2.7.11.1"/>
    </reaction>
</comment>
<evidence type="ECO:0000313" key="15">
    <source>
        <dbReference type="EnsemblMetazoa" id="Aqu2.1.17548_001"/>
    </source>
</evidence>
<dbReference type="Pfam" id="PF07714">
    <property type="entry name" value="PK_Tyr_Ser-Thr"/>
    <property type="match status" value="1"/>
</dbReference>
<sequence>MENEDIRTLVTFNRGKDVIDLAQYWVEENKDKPGDVTTFLLFPAAKAGQPDTLEKFIRYGDLSQIEKDDKSHLGWNIYHYAVYGYQINCSYLLNEKSQASTANLTPDEARQIQLDIIYLLHQHKAPVTAGLDIEQEDILHPLPLHPSLMALGFECSFSEAAILIDMLSLSSSTAGSNGVGSHSASTPGLDNIKVTSNNDHRRALYHLFEWAYNRGHLDVLTFCHNRYLSLCSESLRIRSINYPIFLAAVRDKRLEVLEMVFSNQETRPLPDRILSRPYVLGKKTENVPGENMNAVGVACECCLNGDPSVFDAMLSHQVIGKQLVNLSLADLGVKEVPLELFHENLISLSLSGNKLEELPPTKDWKCINLTFLSLANNLFSVVPPGLFQLPKLTNLNLSSNKLVKIGPDLWRAPLLKYLYASSNLLQSLPYPELKNQSSPLHAGDLVSPGSSKKEIIHSLRYSFVDSGLEREEDFHVRGQGFNLEFLDLSDNKLTAVPPGLPCLAPLLMTLKLNNNSIKDFGNISDYPTLLKSLNLSGNGGEVAIVRSRFSPHGPVCLQSTPEKTLHCNHADHILLSNLQHLNLSKNQLKDIMVESDAPVSFPHGLTPTHNQSLLYPKVQSLILSENKLKRFPVGIHKLERLGTLDVTDNITIQSLPEKLHLLKNLIGFRYKGIGDPIIGTLDTFKDTAQLLYYLRARELQAVSNTSMRLFVIGHANKGKSTVLKTLRGERMTKENLGVMEEKRGVTVGIDVGRWTCVHTRKKSAKPINFYTWDFAGQDEYYVTHQCFLTNRALYLLVWKLTDKEQGLEGLHVWLRNIQVLIIGTHLNAFRRAERGNADSLLEGYKERIKKEFQYRDKIAPKIRGVFYVGFGDPPFFGSYLSPLRYEELSDKIHDIACSMEIPRDSDMPSSFSINLIDEKIPKCYLELEGAIQTLLENNPHKPLYKRDAFCKLKEVRDIIKDEDEVDAAMHFLHNMGSVLHFPKPNLEEYYILSPQWWFDSCALVISPSNVNELIAAGDEPGSGLLRFQMMQVMFSEKKVSSEQAKLIFSFLHQYGVLLPVDKETALVPSMLSPIPTVKLFTGQGYFPRSVSSSSSSAYSEDIRSFFDDLPAALPSLSRKLQIKTTGLVYRRLFLLPPLPTGFWSKLITLCLQKNDFVKIIVSVDDCLQASLQGHGALYNIGTTNVRWRYWKTGLVFDVDHQLLLSINSLKMDEFIDPMQRAVISATYDKMKRFHFADSNGDVLPVLGSTEVIEVVVKDIELSCNAGYDRAVGPKLLSKALEMIDEVLKGHYEKLAENGIYTVGEMLHIVPCPLCFGEIDTRSPKSDHKRFANHPKLAQRIRTSSVSRSSTGRQKSIHQRLGEDVLIVFSIDQCIRSSMNVEYIECPKHGDIQLEYLVPDIMFKDLSRVKLDRNMLHDPVDSGNGAGPVGCGCFGVVYHKRLQLEQYDPDISREVAVKEFRSSDMDYDAELEVVKSYADMRYELNKLCMMEHDFVVEFVGLLTNPWSFILEWAPLMSLEKIRKSYEEQFKTHKPEYYYLCPVSLYLILLQVCDGLHYLHAPPIGIIHSDLKLSNILAYRFPKMDHNCCSSVQGRGYCSECLPEPGHSYKVLVKLGDMGVSVNPAAHNHDALGVKRFAPEASNTKLTEKVDIFCLALGLYELMTLRGLPPRGYSEIDYKNQLKRNWRPSFHLKDPAYPIPLYTTLDQCWQQEPNARPSAKTIRNYLQKTTGLLVKNRFQLPAKNMYHLLDTFQISSDSNVTHACIVPPSPLPPPPSPNTPVETDPEASIASTVSSPTSSVNSSYMSPLLVCLALRQEESSVVVMCEAVGSYDSNKVVMKMTPMLQKIQEPIVSLFSLPDRSVFVGRSGSSILYIHGNEPPLPLTICERCQNGKVMFIRYFQKDQIFVCGFSNGAVHTSHTSQRDMKKPDSLIGSYCGESKSIKGATAYQIIYREGENFEVWCGSKDSFIEVSTFNVTNVKARRVQSLSLKHKTFTVPSSLVSWMCLTSDETMMFVVLEDSLRPGACCLCRVGVVDKEVSGYWTFGIEISHFSITTADLLLGTVTGEVLIVPMSRLQKNQNYFDASAAVMSIPSHKGSVLDVAILEGHIEPNGYTSFFSTFLGRQRERMDVPFLLSVGPGSLDFGKVGKSQKSEKAVTGTCINLWLV</sequence>
<dbReference type="eggNOG" id="KOG0619">
    <property type="taxonomic scope" value="Eukaryota"/>
</dbReference>
<evidence type="ECO:0000256" key="7">
    <source>
        <dbReference type="ARBA" id="ARBA00022741"/>
    </source>
</evidence>
<dbReference type="InterPro" id="IPR001245">
    <property type="entry name" value="Ser-Thr/Tyr_kinase_cat_dom"/>
</dbReference>
<dbReference type="PROSITE" id="PS51450">
    <property type="entry name" value="LRR"/>
    <property type="match status" value="4"/>
</dbReference>
<evidence type="ECO:0000256" key="1">
    <source>
        <dbReference type="ARBA" id="ARBA00008171"/>
    </source>
</evidence>
<dbReference type="EnsemblMetazoa" id="Aqu2.1.17548_001">
    <property type="protein sequence ID" value="Aqu2.1.17548_001"/>
    <property type="gene ID" value="Aqu2.1.17548"/>
</dbReference>
<dbReference type="Pfam" id="PF16095">
    <property type="entry name" value="COR-A"/>
    <property type="match status" value="1"/>
</dbReference>
<dbReference type="SUPFAM" id="SSF56112">
    <property type="entry name" value="Protein kinase-like (PK-like)"/>
    <property type="match status" value="1"/>
</dbReference>
<dbReference type="InterPro" id="IPR020859">
    <property type="entry name" value="ROC"/>
</dbReference>
<evidence type="ECO:0000256" key="4">
    <source>
        <dbReference type="ARBA" id="ARBA00022614"/>
    </source>
</evidence>
<keyword evidence="7" id="KW-0547">Nucleotide-binding</keyword>
<dbReference type="SMART" id="SM00220">
    <property type="entry name" value="S_TKc"/>
    <property type="match status" value="1"/>
</dbReference>
<protein>
    <recommendedName>
        <fullName evidence="2">non-specific serine/threonine protein kinase</fullName>
        <ecNumber evidence="2">2.7.11.1</ecNumber>
    </recommendedName>
</protein>
<dbReference type="GO" id="GO:0005524">
    <property type="term" value="F:ATP binding"/>
    <property type="evidence" value="ECO:0007669"/>
    <property type="project" value="UniProtKB-KW"/>
</dbReference>
<dbReference type="InterPro" id="IPR036388">
    <property type="entry name" value="WH-like_DNA-bd_sf"/>
</dbReference>
<keyword evidence="8" id="KW-0418">Kinase</keyword>
<dbReference type="SUPFAM" id="SSF52058">
    <property type="entry name" value="L domain-like"/>
    <property type="match status" value="1"/>
</dbReference>
<feature type="compositionally biased region" description="Pro residues" evidence="12">
    <location>
        <begin position="1767"/>
        <end position="1776"/>
    </location>
</feature>
<dbReference type="PROSITE" id="PS51424">
    <property type="entry name" value="ROC"/>
    <property type="match status" value="1"/>
</dbReference>
<dbReference type="InParanoid" id="A0A1X7TRD1"/>
<evidence type="ECO:0000256" key="9">
    <source>
        <dbReference type="ARBA" id="ARBA00022840"/>
    </source>
</evidence>
<dbReference type="EC" id="2.7.11.1" evidence="2"/>
<dbReference type="Pfam" id="PF00560">
    <property type="entry name" value="LRR_1"/>
    <property type="match status" value="1"/>
</dbReference>
<dbReference type="STRING" id="400682.A0A1X7TRD1"/>
<dbReference type="SMART" id="SM00369">
    <property type="entry name" value="LRR_TYP"/>
    <property type="match status" value="5"/>
</dbReference>
<dbReference type="InterPro" id="IPR011009">
    <property type="entry name" value="Kinase-like_dom_sf"/>
</dbReference>
<dbReference type="Gene3D" id="1.10.10.10">
    <property type="entry name" value="Winged helix-like DNA-binding domain superfamily/Winged helix DNA-binding domain"/>
    <property type="match status" value="1"/>
</dbReference>
<proteinExistence type="inferred from homology"/>
<dbReference type="PANTHER" id="PTHR24366">
    <property type="entry name" value="IG(IMMUNOGLOBULIN) AND LRR(LEUCINE RICH REPEAT) DOMAINS"/>
    <property type="match status" value="1"/>
</dbReference>
<dbReference type="Gene3D" id="3.30.70.1390">
    <property type="entry name" value="ROC domain from the Parkinson's disease-associated leucine-rich repeat kinase 2"/>
    <property type="match status" value="1"/>
</dbReference>
<evidence type="ECO:0000256" key="3">
    <source>
        <dbReference type="ARBA" id="ARBA00022527"/>
    </source>
</evidence>
<dbReference type="SMART" id="SM00364">
    <property type="entry name" value="LRR_BAC"/>
    <property type="match status" value="4"/>
</dbReference>
<keyword evidence="5" id="KW-0808">Transferase</keyword>
<dbReference type="Gene3D" id="3.80.10.10">
    <property type="entry name" value="Ribonuclease Inhibitor"/>
    <property type="match status" value="2"/>
</dbReference>
<name>A0A1X7TRD1_AMPQE</name>
<feature type="domain" description="Roc" evidence="14">
    <location>
        <begin position="700"/>
        <end position="899"/>
    </location>
</feature>
<dbReference type="Pfam" id="PF08477">
    <property type="entry name" value="Roc"/>
    <property type="match status" value="1"/>
</dbReference>
<keyword evidence="4" id="KW-0433">Leucine-rich repeat</keyword>
<dbReference type="Gene3D" id="1.10.510.10">
    <property type="entry name" value="Transferase(Phosphotransferase) domain 1"/>
    <property type="match status" value="1"/>
</dbReference>